<dbReference type="PANTHER" id="PTHR47020">
    <property type="entry name" value="HILLARIN"/>
    <property type="match status" value="1"/>
</dbReference>
<feature type="compositionally biased region" description="Low complexity" evidence="1">
    <location>
        <begin position="75"/>
        <end position="84"/>
    </location>
</feature>
<evidence type="ECO:0000259" key="2">
    <source>
        <dbReference type="Pfam" id="PF01841"/>
    </source>
</evidence>
<feature type="domain" description="KY-like immunoglobulin-like" evidence="3">
    <location>
        <begin position="358"/>
        <end position="482"/>
    </location>
</feature>
<reference evidence="4" key="1">
    <citation type="submission" date="2019-07" db="EMBL/GenBank/DDBJ databases">
        <title>Annotation for the trematode Paragonimus miyazaki's.</title>
        <authorList>
            <person name="Choi Y.-J."/>
        </authorList>
    </citation>
    <scope>NUCLEOTIDE SEQUENCE</scope>
    <source>
        <strain evidence="4">Japan</strain>
    </source>
</reference>
<organism evidence="4 5">
    <name type="scientific">Paragonimus skrjabini miyazakii</name>
    <dbReference type="NCBI Taxonomy" id="59628"/>
    <lineage>
        <taxon>Eukaryota</taxon>
        <taxon>Metazoa</taxon>
        <taxon>Spiralia</taxon>
        <taxon>Lophotrochozoa</taxon>
        <taxon>Platyhelminthes</taxon>
        <taxon>Trematoda</taxon>
        <taxon>Digenea</taxon>
        <taxon>Plagiorchiida</taxon>
        <taxon>Troglotremata</taxon>
        <taxon>Troglotrematidae</taxon>
        <taxon>Paragonimus</taxon>
    </lineage>
</organism>
<sequence>MGQRLSCVSKTKKKNDEDIKKPRGKKLPLKGKKTVLVQEVVTPVAVPAAEAAPPAVVNHVTAEADEQPVRRRPKLVLLKPAPAKAKPPTPLPQQSPNKVTPALDKSTFVPQSRSNRTSPVGIHVSQPVDQTARELAQNDARPATWNDLYWALIGSRNLPNDEAKVKALFSWLCSIPLDQDAFVTHEELDEGIKEGVEYAEEAKKAKMQSPSADSPEVVVNDLTRGKSTYLRAFESLCRYSNIPCRTVKGLAKGVDYTVGMKLTDQPMPPEPGDNSAIGRIQHAWSAAYIDGKWALFDSMWAAERLAMSANARLSQIAQFGRMEYETDMFYFNADPAIFIHSHFPFEPEWQLLDPPLSLQQFQSGVLLKPAFFTHGLGLFSHQDGVIPVQNKLIIKLSIPPSLVKILLFTFNLKLDGKSDMFEGVNLSRFGMHEISARDALIIFSFRFPKAGAYKLTMYARKVGEPLFTDICEYRVEAKGTDGDSISDATSNPGSISIPPFPPTSQSHYGPTEKAAELKIQTVPSDLEAARKCTGGVFEVRFATVDQAVKLPRMTARLKSLLHDAAMLTDCILVRTVDAATCGTVGSVKSGLSQSTTGGPMVPMCVITAYLPSAGEYALEVYGAPPDADEDTSYFLVWQFMIDTDYGVRLDTPVRKRLSTINLGPQDSSWSELKLKTVSHVDPLIHVPTKGLAGLRKARSKNELLQQFNKQAQRLDKERQGIPMEDTPSTLVVSSGDAEEKIEPIEEPVGPRSCDLKIILEKPKTNQLCIVGQLVDISEPKEEDCTTYLLQQVDEIDEAESAARSVERIAYLIRIPKGDHFYKFYLYAAVMEANPAISLPLVYTYLLEAPQRLMASEVPYIGVQHGPFPEKLEQQQQQNKQIVA</sequence>
<dbReference type="Proteomes" id="UP000822476">
    <property type="component" value="Unassembled WGS sequence"/>
</dbReference>
<dbReference type="InterPro" id="IPR038765">
    <property type="entry name" value="Papain-like_cys_pep_sf"/>
</dbReference>
<dbReference type="AlphaFoldDB" id="A0A8S9ZAM6"/>
<dbReference type="InterPro" id="IPR002931">
    <property type="entry name" value="Transglutaminase-like"/>
</dbReference>
<dbReference type="Pfam" id="PF01841">
    <property type="entry name" value="Transglut_core"/>
    <property type="match status" value="1"/>
</dbReference>
<dbReference type="PANTHER" id="PTHR47020:SF1">
    <property type="entry name" value="HILLARIN"/>
    <property type="match status" value="1"/>
</dbReference>
<keyword evidence="5" id="KW-1185">Reference proteome</keyword>
<feature type="region of interest" description="Disordered" evidence="1">
    <location>
        <begin position="51"/>
        <end position="122"/>
    </location>
</feature>
<name>A0A8S9ZAM6_9TREM</name>
<evidence type="ECO:0000313" key="5">
    <source>
        <dbReference type="Proteomes" id="UP000822476"/>
    </source>
</evidence>
<gene>
    <name evidence="4" type="ORF">EG68_00260</name>
</gene>
<evidence type="ECO:0000313" key="4">
    <source>
        <dbReference type="EMBL" id="KAF7262471.1"/>
    </source>
</evidence>
<evidence type="ECO:0000256" key="1">
    <source>
        <dbReference type="SAM" id="MobiDB-lite"/>
    </source>
</evidence>
<dbReference type="SUPFAM" id="SSF54001">
    <property type="entry name" value="Cysteine proteinases"/>
    <property type="match status" value="1"/>
</dbReference>
<dbReference type="Pfam" id="PF23265">
    <property type="entry name" value="Ig-like_KY"/>
    <property type="match status" value="1"/>
</dbReference>
<dbReference type="InterPro" id="IPR053041">
    <property type="entry name" value="Transglut-like_Superfamily_Mod"/>
</dbReference>
<dbReference type="OrthoDB" id="6129702at2759"/>
<protein>
    <recommendedName>
        <fullName evidence="6">Transglutaminase-like domain-containing protein</fullName>
    </recommendedName>
</protein>
<accession>A0A8S9ZAM6</accession>
<evidence type="ECO:0008006" key="6">
    <source>
        <dbReference type="Google" id="ProtNLM"/>
    </source>
</evidence>
<dbReference type="InterPro" id="IPR056564">
    <property type="entry name" value="Ig-like_KY"/>
</dbReference>
<feature type="region of interest" description="Disordered" evidence="1">
    <location>
        <begin position="1"/>
        <end position="27"/>
    </location>
</feature>
<feature type="domain" description="Transglutaminase-like" evidence="2">
    <location>
        <begin position="194"/>
        <end position="297"/>
    </location>
</feature>
<evidence type="ECO:0000259" key="3">
    <source>
        <dbReference type="Pfam" id="PF23265"/>
    </source>
</evidence>
<comment type="caution">
    <text evidence="4">The sequence shown here is derived from an EMBL/GenBank/DDBJ whole genome shotgun (WGS) entry which is preliminary data.</text>
</comment>
<dbReference type="Gene3D" id="3.10.620.30">
    <property type="match status" value="1"/>
</dbReference>
<feature type="region of interest" description="Disordered" evidence="1">
    <location>
        <begin position="482"/>
        <end position="509"/>
    </location>
</feature>
<feature type="compositionally biased region" description="Polar residues" evidence="1">
    <location>
        <begin position="108"/>
        <end position="118"/>
    </location>
</feature>
<dbReference type="EMBL" id="JTDE01000055">
    <property type="protein sequence ID" value="KAF7262471.1"/>
    <property type="molecule type" value="Genomic_DNA"/>
</dbReference>
<proteinExistence type="predicted"/>